<organism evidence="8 9">
    <name type="scientific">Halomonas cerina</name>
    <dbReference type="NCBI Taxonomy" id="447424"/>
    <lineage>
        <taxon>Bacteria</taxon>
        <taxon>Pseudomonadati</taxon>
        <taxon>Pseudomonadota</taxon>
        <taxon>Gammaproteobacteria</taxon>
        <taxon>Oceanospirillales</taxon>
        <taxon>Halomonadaceae</taxon>
        <taxon>Halomonas</taxon>
    </lineage>
</organism>
<feature type="domain" description="Type II secretion system protein GspF" evidence="7">
    <location>
        <begin position="191"/>
        <end position="319"/>
    </location>
</feature>
<feature type="transmembrane region" description="Helical" evidence="6">
    <location>
        <begin position="20"/>
        <end position="47"/>
    </location>
</feature>
<evidence type="ECO:0000256" key="6">
    <source>
        <dbReference type="SAM" id="Phobius"/>
    </source>
</evidence>
<dbReference type="GO" id="GO:0005886">
    <property type="term" value="C:plasma membrane"/>
    <property type="evidence" value="ECO:0007669"/>
    <property type="project" value="UniProtKB-SubCell"/>
</dbReference>
<keyword evidence="2" id="KW-1003">Cell membrane</keyword>
<feature type="transmembrane region" description="Helical" evidence="6">
    <location>
        <begin position="303"/>
        <end position="331"/>
    </location>
</feature>
<gene>
    <name evidence="8" type="ORF">FHR94_000477</name>
</gene>
<evidence type="ECO:0000313" key="9">
    <source>
        <dbReference type="Proteomes" id="UP000547614"/>
    </source>
</evidence>
<accession>A0A839V631</accession>
<dbReference type="PANTHER" id="PTHR35007">
    <property type="entry name" value="INTEGRAL MEMBRANE PROTEIN-RELATED"/>
    <property type="match status" value="1"/>
</dbReference>
<comment type="subcellular location">
    <subcellularLocation>
        <location evidence="1">Cell membrane</location>
        <topology evidence="1">Multi-pass membrane protein</topology>
    </subcellularLocation>
</comment>
<sequence>MDILNQLMNNLVSLAADPEAIQLGFAALLGLTVFALMIALLLLIMGFTDPLRHRLRGLEPSTTEVAVGGASAHSPSTSTPSAWQQVLGPVGERLLPDEQAKRQRAAERLRHAGIRRSGALNTFYGARLALTVLPPLLILSLVVPFVRIAPQLSLLMVVASAMIGYLLPGLWLDRKIRQRTQQLRRALPDALDLLVVCSEAGLGLTMAIQRVARDLEVSHPELADELKLFGMQIRAGMDQRGALRDLEERTGVDDIRGLVTTLLQSMRFGTSIAATLRLFAVELRDKRTQEAEEKAAKVSTKMLFPLIFCVFPSFFVVALGPPLLGAMAALAGTGR</sequence>
<dbReference type="Proteomes" id="UP000547614">
    <property type="component" value="Unassembled WGS sequence"/>
</dbReference>
<dbReference type="PANTHER" id="PTHR35007:SF2">
    <property type="entry name" value="PILUS ASSEMBLE PROTEIN"/>
    <property type="match status" value="1"/>
</dbReference>
<name>A0A839V631_9GAMM</name>
<dbReference type="Pfam" id="PF00482">
    <property type="entry name" value="T2SSF"/>
    <property type="match status" value="1"/>
</dbReference>
<reference evidence="8 9" key="1">
    <citation type="submission" date="2020-08" db="EMBL/GenBank/DDBJ databases">
        <title>Genomic Encyclopedia of Type Strains, Phase III (KMG-III): the genomes of soil and plant-associated and newly described type strains.</title>
        <authorList>
            <person name="Whitman W."/>
        </authorList>
    </citation>
    <scope>NUCLEOTIDE SEQUENCE [LARGE SCALE GENOMIC DNA]</scope>
    <source>
        <strain evidence="8 9">CECT 7282</strain>
    </source>
</reference>
<dbReference type="InterPro" id="IPR018076">
    <property type="entry name" value="T2SS_GspF_dom"/>
</dbReference>
<keyword evidence="9" id="KW-1185">Reference proteome</keyword>
<evidence type="ECO:0000256" key="4">
    <source>
        <dbReference type="ARBA" id="ARBA00022989"/>
    </source>
</evidence>
<evidence type="ECO:0000259" key="7">
    <source>
        <dbReference type="Pfam" id="PF00482"/>
    </source>
</evidence>
<evidence type="ECO:0000256" key="5">
    <source>
        <dbReference type="ARBA" id="ARBA00023136"/>
    </source>
</evidence>
<keyword evidence="4 6" id="KW-1133">Transmembrane helix</keyword>
<evidence type="ECO:0000256" key="3">
    <source>
        <dbReference type="ARBA" id="ARBA00022692"/>
    </source>
</evidence>
<comment type="caution">
    <text evidence="8">The sequence shown here is derived from an EMBL/GenBank/DDBJ whole genome shotgun (WGS) entry which is preliminary data.</text>
</comment>
<evidence type="ECO:0000256" key="2">
    <source>
        <dbReference type="ARBA" id="ARBA00022475"/>
    </source>
</evidence>
<dbReference type="RefSeq" id="WP_183324014.1">
    <property type="nucleotide sequence ID" value="NZ_JACHXP010000002.1"/>
</dbReference>
<feature type="transmembrane region" description="Helical" evidence="6">
    <location>
        <begin position="124"/>
        <end position="146"/>
    </location>
</feature>
<feature type="transmembrane region" description="Helical" evidence="6">
    <location>
        <begin position="152"/>
        <end position="172"/>
    </location>
</feature>
<evidence type="ECO:0000256" key="1">
    <source>
        <dbReference type="ARBA" id="ARBA00004651"/>
    </source>
</evidence>
<proteinExistence type="predicted"/>
<protein>
    <submittedName>
        <fullName evidence="8">Tight adherence protein C</fullName>
    </submittedName>
</protein>
<keyword evidence="3 6" id="KW-0812">Transmembrane</keyword>
<keyword evidence="5 6" id="KW-0472">Membrane</keyword>
<dbReference type="AlphaFoldDB" id="A0A839V631"/>
<evidence type="ECO:0000313" key="8">
    <source>
        <dbReference type="EMBL" id="MBB3189255.1"/>
    </source>
</evidence>
<dbReference type="EMBL" id="JACHXP010000002">
    <property type="protein sequence ID" value="MBB3189255.1"/>
    <property type="molecule type" value="Genomic_DNA"/>
</dbReference>